<dbReference type="GO" id="GO:0046872">
    <property type="term" value="F:metal ion binding"/>
    <property type="evidence" value="ECO:0007669"/>
    <property type="project" value="UniProtKB-KW"/>
</dbReference>
<dbReference type="Proteomes" id="UP000031278">
    <property type="component" value="Unassembled WGS sequence"/>
</dbReference>
<dbReference type="InterPro" id="IPR015813">
    <property type="entry name" value="Pyrv/PenolPyrv_kinase-like_dom"/>
</dbReference>
<keyword evidence="4" id="KW-0067">ATP-binding</keyword>
<evidence type="ECO:0000313" key="6">
    <source>
        <dbReference type="EMBL" id="KHT64156.1"/>
    </source>
</evidence>
<evidence type="ECO:0000256" key="1">
    <source>
        <dbReference type="ARBA" id="ARBA00007837"/>
    </source>
</evidence>
<dbReference type="Gene3D" id="3.20.20.60">
    <property type="entry name" value="Phosphoenolpyruvate-binding domains"/>
    <property type="match status" value="1"/>
</dbReference>
<dbReference type="GO" id="GO:0008986">
    <property type="term" value="F:pyruvate, water dikinase activity"/>
    <property type="evidence" value="ECO:0007669"/>
    <property type="project" value="InterPro"/>
</dbReference>
<dbReference type="InterPro" id="IPR006319">
    <property type="entry name" value="PEP_synth"/>
</dbReference>
<dbReference type="Pfam" id="PF02896">
    <property type="entry name" value="PEP-utilizers_C"/>
    <property type="match status" value="1"/>
</dbReference>
<comment type="similarity">
    <text evidence="1">Belongs to the PEP-utilizing enzyme family.</text>
</comment>
<keyword evidence="3" id="KW-0547">Nucleotide-binding</keyword>
<evidence type="ECO:0000256" key="3">
    <source>
        <dbReference type="ARBA" id="ARBA00022741"/>
    </source>
</evidence>
<feature type="domain" description="PEP-utilising enzyme C-terminal" evidence="5">
    <location>
        <begin position="76"/>
        <end position="263"/>
    </location>
</feature>
<accession>A0A0B9GZN0</accession>
<dbReference type="PANTHER" id="PTHR43030">
    <property type="entry name" value="PHOSPHOENOLPYRUVATE SYNTHASE"/>
    <property type="match status" value="1"/>
</dbReference>
<evidence type="ECO:0000256" key="4">
    <source>
        <dbReference type="ARBA" id="ARBA00022840"/>
    </source>
</evidence>
<dbReference type="SUPFAM" id="SSF51621">
    <property type="entry name" value="Phosphoenolpyruvate/pyruvate domain"/>
    <property type="match status" value="1"/>
</dbReference>
<organism evidence="6 7">
    <name type="scientific">Photobacterium gaetbulicola</name>
    <dbReference type="NCBI Taxonomy" id="1295392"/>
    <lineage>
        <taxon>Bacteria</taxon>
        <taxon>Pseudomonadati</taxon>
        <taxon>Pseudomonadota</taxon>
        <taxon>Gammaproteobacteria</taxon>
        <taxon>Vibrionales</taxon>
        <taxon>Vibrionaceae</taxon>
        <taxon>Photobacterium</taxon>
    </lineage>
</organism>
<dbReference type="PANTHER" id="PTHR43030:SF1">
    <property type="entry name" value="PHOSPHOENOLPYRUVATE SYNTHASE"/>
    <property type="match status" value="1"/>
</dbReference>
<dbReference type="InterPro" id="IPR000121">
    <property type="entry name" value="PEP_util_C"/>
</dbReference>
<proteinExistence type="inferred from homology"/>
<reference evidence="6 7" key="1">
    <citation type="submission" date="2014-12" db="EMBL/GenBank/DDBJ databases">
        <title>Genome sequencing of Photobacterium gaetbulicola AD005a.</title>
        <authorList>
            <person name="Adrian T.G.S."/>
            <person name="Chan K.G."/>
        </authorList>
    </citation>
    <scope>NUCLEOTIDE SEQUENCE [LARGE SCALE GENOMIC DNA]</scope>
    <source>
        <strain evidence="6 7">AD005a</strain>
    </source>
</reference>
<keyword evidence="2" id="KW-0479">Metal-binding</keyword>
<name>A0A0B9GZN0_9GAMM</name>
<sequence>MTNSAQSGLQFSEILKSSSQLSRIQAEIGLVSVDDLLLEIGIHPFAAAYPSDLAEDIQQQLHAKTDGNPAEFFVSALAEKLIAAAQKAGPKPLKVRLAGAGSHKRQALLGSELETQEINPLIGKRGVSRWADKVVRKAFELECEAIKRARIAEGMTNIELVIPFVRTFSESATAIDLLAEQGLCRGAHGLRVHLMAELPANALLAEKFLQYFDGLVVDIDQLAQFALGLDQEHPSLEYLHDDQNEAVLALIDHALKAAATVNKPCDLVSHYINKAPNLQLWLLEQQVTTVITQ</sequence>
<comment type="caution">
    <text evidence="6">The sequence shown here is derived from an EMBL/GenBank/DDBJ whole genome shotgun (WGS) entry which is preliminary data.</text>
</comment>
<dbReference type="GO" id="GO:0005524">
    <property type="term" value="F:ATP binding"/>
    <property type="evidence" value="ECO:0007669"/>
    <property type="project" value="UniProtKB-KW"/>
</dbReference>
<dbReference type="AlphaFoldDB" id="A0A0B9GZN0"/>
<evidence type="ECO:0000256" key="2">
    <source>
        <dbReference type="ARBA" id="ARBA00022723"/>
    </source>
</evidence>
<protein>
    <submittedName>
        <fullName evidence="6">Phosphoenolpyruvate-utilizing protein</fullName>
    </submittedName>
</protein>
<gene>
    <name evidence="6" type="ORF">RJ45_08060</name>
</gene>
<dbReference type="RefSeq" id="WP_039460530.1">
    <property type="nucleotide sequence ID" value="NZ_JWLZ01000119.1"/>
</dbReference>
<dbReference type="InterPro" id="IPR040442">
    <property type="entry name" value="Pyrv_kinase-like_dom_sf"/>
</dbReference>
<evidence type="ECO:0000313" key="7">
    <source>
        <dbReference type="Proteomes" id="UP000031278"/>
    </source>
</evidence>
<keyword evidence="6" id="KW-0670">Pyruvate</keyword>
<evidence type="ECO:0000259" key="5">
    <source>
        <dbReference type="Pfam" id="PF02896"/>
    </source>
</evidence>
<dbReference type="EMBL" id="JWLZ01000119">
    <property type="protein sequence ID" value="KHT64156.1"/>
    <property type="molecule type" value="Genomic_DNA"/>
</dbReference>